<dbReference type="InterPro" id="IPR001837">
    <property type="entry name" value="Adenylate_cyclase-assoc_CAP"/>
</dbReference>
<evidence type="ECO:0008006" key="10">
    <source>
        <dbReference type="Google" id="ProtNLM"/>
    </source>
</evidence>
<dbReference type="Gene3D" id="1.25.40.330">
    <property type="entry name" value="Adenylate cyclase-associated CAP, N-terminal domain"/>
    <property type="match status" value="1"/>
</dbReference>
<proteinExistence type="inferred from homology"/>
<feature type="compositionally biased region" description="Pro residues" evidence="5">
    <location>
        <begin position="605"/>
        <end position="621"/>
    </location>
</feature>
<comment type="subcellular location">
    <subcellularLocation>
        <location evidence="1">Cell membrane</location>
        <topology evidence="1">Peripheral membrane protein</topology>
    </subcellularLocation>
</comment>
<dbReference type="GO" id="GO:0019933">
    <property type="term" value="P:cAMP-mediated signaling"/>
    <property type="evidence" value="ECO:0007669"/>
    <property type="project" value="TreeGrafter"/>
</dbReference>
<feature type="compositionally biased region" description="Low complexity" evidence="5">
    <location>
        <begin position="161"/>
        <end position="180"/>
    </location>
</feature>
<accession>A0A9J6CMU9</accession>
<dbReference type="SUPFAM" id="SSF69340">
    <property type="entry name" value="C-terminal domain of adenylylcyclase associated protein"/>
    <property type="match status" value="1"/>
</dbReference>
<dbReference type="InterPro" id="IPR036222">
    <property type="entry name" value="CAP_N_sf"/>
</dbReference>
<dbReference type="SUPFAM" id="SSF101278">
    <property type="entry name" value="N-terminal domain of adenylylcyclase associated protein, CAP"/>
    <property type="match status" value="1"/>
</dbReference>
<comment type="similarity">
    <text evidence="2">Belongs to the CAP family.</text>
</comment>
<feature type="region of interest" description="Disordered" evidence="5">
    <location>
        <begin position="598"/>
        <end position="631"/>
    </location>
</feature>
<keyword evidence="9" id="KW-1185">Reference proteome</keyword>
<evidence type="ECO:0000313" key="8">
    <source>
        <dbReference type="EMBL" id="KAG5682955.1"/>
    </source>
</evidence>
<dbReference type="PANTHER" id="PTHR10652">
    <property type="entry name" value="ADENYLYL CYCLASE-ASSOCIATED PROTEIN"/>
    <property type="match status" value="1"/>
</dbReference>
<dbReference type="PROSITE" id="PS51082">
    <property type="entry name" value="WH2"/>
    <property type="match status" value="1"/>
</dbReference>
<dbReference type="InterPro" id="IPR017901">
    <property type="entry name" value="C-CAP_CF_C-like"/>
</dbReference>
<dbReference type="Gene3D" id="2.160.20.70">
    <property type="match status" value="1"/>
</dbReference>
<dbReference type="OrthoDB" id="1601at2759"/>
<dbReference type="PROSITE" id="PS51329">
    <property type="entry name" value="C_CAP_COFACTOR_C"/>
    <property type="match status" value="1"/>
</dbReference>
<dbReference type="SMART" id="SM00673">
    <property type="entry name" value="CARP"/>
    <property type="match status" value="2"/>
</dbReference>
<dbReference type="AlphaFoldDB" id="A0A9J6CMU9"/>
<dbReference type="InterPro" id="IPR036223">
    <property type="entry name" value="CAP_C_sf"/>
</dbReference>
<dbReference type="GO" id="GO:0000902">
    <property type="term" value="P:cell morphogenesis"/>
    <property type="evidence" value="ECO:0007669"/>
    <property type="project" value="TreeGrafter"/>
</dbReference>
<feature type="region of interest" description="Disordered" evidence="5">
    <location>
        <begin position="150"/>
        <end position="180"/>
    </location>
</feature>
<dbReference type="PROSITE" id="PS01088">
    <property type="entry name" value="CAP_1"/>
    <property type="match status" value="1"/>
</dbReference>
<dbReference type="PROSITE" id="PS01089">
    <property type="entry name" value="CAP_2"/>
    <property type="match status" value="1"/>
</dbReference>
<dbReference type="Pfam" id="PF21938">
    <property type="entry name" value="CAP_N"/>
    <property type="match status" value="1"/>
</dbReference>
<sequence length="852" mass="93878">MFGCCCVNKKALKKEQQLKNEKIVATVQADDEKVSNDDAKSSNKSSPQKASATAYSPMSPVSEGKNDKSNSSEEGNNLSGLIMTDGLVDEINIQLKNRLEREKSIDTTSGGSNITVIEGHLPEGEESEVVVIDTFTNVVNVIDKKIVENESDRNCAKPPNESESSSTTTSHSNNSTSLHSCLLRRDSSRASIKKKVRCSETAEVIPPPDYFINIDELSIASAIEDDDEDDVFSDKIPAQIARGNMCTPYVQRKGSLPMLEALPDWFPNPSDSCGTPPTTPLTPFDELALKRHRLLANLIDTAIANNQIRFDQLETFDFSHSESATSTNTAKSATDSKELVNLIGRLERIVTRLEQNIPPEHHDIETSTVQTQVSSSYSQTDLTSSEDKYLPTVLPHIEKRLERIEQEQRRSREITVEEFKSKAMSVNAYEDIILGSLAQFLDLSNKIGDDVATQAEFVKKAFDAQLQYVTMASQSAAPDQSEISKLLQPTSDQIMAIQNFREKHRTSKYFNHLSAISESIPALGWVCISPTPGPHVKEMNDAGQFYTNRVLKEWKEKDITHVNWAKAWIQTLTELQQYIKQYHTTGIVWAGKAKATLNGTSGGSAPPPPPLNLPPPPPMPAFDPNTSAGGDDRSALFAQINQGADITKNLKKVTSDMQTHKNPNLRSGPAPFKPGPTPFKPAIAMKPVSAPVDKPPVFTRDGKKWLIEYHKNNPNLLVENAEMNNVVYMFKSENSTLTVKGKINSIVIDSCKKCCVVFDNLVSSVEFVNCQSVQMQVLGKVPTISIDKTDGCQMYLSKDSLDVEIISSKSSEMNVLLPTPAGDDYVEQAIPEQFKTVISGNTLQTSCNESLG</sequence>
<keyword evidence="4" id="KW-0472">Membrane</keyword>
<dbReference type="InterPro" id="IPR028417">
    <property type="entry name" value="CAP_CS_C"/>
</dbReference>
<evidence type="ECO:0000256" key="3">
    <source>
        <dbReference type="ARBA" id="ARBA00022475"/>
    </source>
</evidence>
<dbReference type="GO" id="GO:0005737">
    <property type="term" value="C:cytoplasm"/>
    <property type="evidence" value="ECO:0007669"/>
    <property type="project" value="TreeGrafter"/>
</dbReference>
<organism evidence="8 9">
    <name type="scientific">Polypedilum vanderplanki</name>
    <name type="common">Sleeping chironomid midge</name>
    <dbReference type="NCBI Taxonomy" id="319348"/>
    <lineage>
        <taxon>Eukaryota</taxon>
        <taxon>Metazoa</taxon>
        <taxon>Ecdysozoa</taxon>
        <taxon>Arthropoda</taxon>
        <taxon>Hexapoda</taxon>
        <taxon>Insecta</taxon>
        <taxon>Pterygota</taxon>
        <taxon>Neoptera</taxon>
        <taxon>Endopterygota</taxon>
        <taxon>Diptera</taxon>
        <taxon>Nematocera</taxon>
        <taxon>Chironomoidea</taxon>
        <taxon>Chironomidae</taxon>
        <taxon>Chironominae</taxon>
        <taxon>Polypedilum</taxon>
        <taxon>Polypedilum</taxon>
    </lineage>
</organism>
<name>A0A9J6CMU9_POLVA</name>
<comment type="caution">
    <text evidence="8">The sequence shown here is derived from an EMBL/GenBank/DDBJ whole genome shotgun (WGS) entry which is preliminary data.</text>
</comment>
<dbReference type="InterPro" id="IPR016098">
    <property type="entry name" value="CAP/MinC_C"/>
</dbReference>
<feature type="domain" description="WH2" evidence="6">
    <location>
        <begin position="632"/>
        <end position="653"/>
    </location>
</feature>
<evidence type="ECO:0000256" key="4">
    <source>
        <dbReference type="ARBA" id="ARBA00023136"/>
    </source>
</evidence>
<dbReference type="InterPro" id="IPR018106">
    <property type="entry name" value="CAP_CS_N"/>
</dbReference>
<dbReference type="GO" id="GO:0008179">
    <property type="term" value="F:adenylate cyclase binding"/>
    <property type="evidence" value="ECO:0007669"/>
    <property type="project" value="TreeGrafter"/>
</dbReference>
<dbReference type="InterPro" id="IPR006599">
    <property type="entry name" value="CARP_motif"/>
</dbReference>
<dbReference type="GO" id="GO:0005886">
    <property type="term" value="C:plasma membrane"/>
    <property type="evidence" value="ECO:0007669"/>
    <property type="project" value="UniProtKB-SubCell"/>
</dbReference>
<dbReference type="EMBL" id="JADBJN010000001">
    <property type="protein sequence ID" value="KAG5682955.1"/>
    <property type="molecule type" value="Genomic_DNA"/>
</dbReference>
<evidence type="ECO:0000313" key="9">
    <source>
        <dbReference type="Proteomes" id="UP001107558"/>
    </source>
</evidence>
<dbReference type="FunFam" id="1.25.40.330:FF:000001">
    <property type="entry name" value="Adenylyl cyclase-associated protein"/>
    <property type="match status" value="1"/>
</dbReference>
<gene>
    <name evidence="8" type="ORF">PVAND_012272</name>
</gene>
<dbReference type="InterPro" id="IPR053950">
    <property type="entry name" value="CAP_N"/>
</dbReference>
<feature type="compositionally biased region" description="Basic and acidic residues" evidence="5">
    <location>
        <begin position="30"/>
        <end position="41"/>
    </location>
</feature>
<keyword evidence="3" id="KW-1003">Cell membrane</keyword>
<feature type="compositionally biased region" description="Low complexity" evidence="5">
    <location>
        <begin position="72"/>
        <end position="81"/>
    </location>
</feature>
<evidence type="ECO:0000256" key="2">
    <source>
        <dbReference type="ARBA" id="ARBA00007659"/>
    </source>
</evidence>
<evidence type="ECO:0000259" key="6">
    <source>
        <dbReference type="PROSITE" id="PS51082"/>
    </source>
</evidence>
<dbReference type="GO" id="GO:0003779">
    <property type="term" value="F:actin binding"/>
    <property type="evidence" value="ECO:0007669"/>
    <property type="project" value="InterPro"/>
</dbReference>
<protein>
    <recommendedName>
        <fullName evidence="10">Adenylyl cyclase-associated protein</fullName>
    </recommendedName>
</protein>
<dbReference type="FunFam" id="2.160.20.70:FF:000001">
    <property type="entry name" value="Adenylyl cyclase-associated protein"/>
    <property type="match status" value="1"/>
</dbReference>
<feature type="domain" description="C-CAP/cofactor C-like" evidence="7">
    <location>
        <begin position="691"/>
        <end position="830"/>
    </location>
</feature>
<dbReference type="GO" id="GO:0007015">
    <property type="term" value="P:actin filament organization"/>
    <property type="evidence" value="ECO:0007669"/>
    <property type="project" value="TreeGrafter"/>
</dbReference>
<dbReference type="InterPro" id="IPR003124">
    <property type="entry name" value="WH2_dom"/>
</dbReference>
<dbReference type="PANTHER" id="PTHR10652:SF0">
    <property type="entry name" value="ADENYLYL CYCLASE-ASSOCIATED PROTEIN"/>
    <property type="match status" value="1"/>
</dbReference>
<evidence type="ECO:0000256" key="1">
    <source>
        <dbReference type="ARBA" id="ARBA00004202"/>
    </source>
</evidence>
<feature type="region of interest" description="Disordered" evidence="5">
    <location>
        <begin position="23"/>
        <end position="81"/>
    </location>
</feature>
<dbReference type="Proteomes" id="UP001107558">
    <property type="component" value="Chromosome 1"/>
</dbReference>
<dbReference type="InterPro" id="IPR013912">
    <property type="entry name" value="Adenylate_cyclase-assoc_CAP_C"/>
</dbReference>
<reference evidence="8" key="1">
    <citation type="submission" date="2021-03" db="EMBL/GenBank/DDBJ databases">
        <title>Chromosome level genome of the anhydrobiotic midge Polypedilum vanderplanki.</title>
        <authorList>
            <person name="Yoshida Y."/>
            <person name="Kikawada T."/>
            <person name="Gusev O."/>
        </authorList>
    </citation>
    <scope>NUCLEOTIDE SEQUENCE</scope>
    <source>
        <strain evidence="8">NIAS01</strain>
        <tissue evidence="8">Whole body or cell culture</tissue>
    </source>
</reference>
<evidence type="ECO:0000259" key="7">
    <source>
        <dbReference type="PROSITE" id="PS51329"/>
    </source>
</evidence>
<dbReference type="Pfam" id="PF08603">
    <property type="entry name" value="CAP_C"/>
    <property type="match status" value="1"/>
</dbReference>
<evidence type="ECO:0000256" key="5">
    <source>
        <dbReference type="SAM" id="MobiDB-lite"/>
    </source>
</evidence>
<feature type="compositionally biased region" description="Polar residues" evidence="5">
    <location>
        <begin position="47"/>
        <end position="56"/>
    </location>
</feature>